<comment type="similarity">
    <text evidence="1">Belongs to the Mg-chelatase subunits D/I family. ComM subfamily.</text>
</comment>
<proteinExistence type="inferred from homology"/>
<dbReference type="SMART" id="SM00382">
    <property type="entry name" value="AAA"/>
    <property type="match status" value="1"/>
</dbReference>
<keyword evidence="3" id="KW-0067">ATP-binding</keyword>
<dbReference type="Pfam" id="PF13335">
    <property type="entry name" value="Mg_chelatase_C"/>
    <property type="match status" value="1"/>
</dbReference>
<dbReference type="Gene3D" id="3.30.230.10">
    <property type="match status" value="1"/>
</dbReference>
<dbReference type="GO" id="GO:0005524">
    <property type="term" value="F:ATP binding"/>
    <property type="evidence" value="ECO:0007669"/>
    <property type="project" value="UniProtKB-KW"/>
</dbReference>
<dbReference type="InterPro" id="IPR014721">
    <property type="entry name" value="Ribsml_uS5_D2-typ_fold_subgr"/>
</dbReference>
<dbReference type="STRING" id="1122949.GCA_000378725_00494"/>
<dbReference type="InterPro" id="IPR025158">
    <property type="entry name" value="Mg_chelat-rel_C"/>
</dbReference>
<dbReference type="SUPFAM" id="SSF54211">
    <property type="entry name" value="Ribosomal protein S5 domain 2-like"/>
    <property type="match status" value="1"/>
</dbReference>
<gene>
    <name evidence="5" type="primary">comM</name>
    <name evidence="5" type="ORF">NCTC13149_00549</name>
</gene>
<dbReference type="InterPro" id="IPR001208">
    <property type="entry name" value="MCM_dom"/>
</dbReference>
<dbReference type="InterPro" id="IPR003593">
    <property type="entry name" value="AAA+_ATPase"/>
</dbReference>
<evidence type="ECO:0000259" key="4">
    <source>
        <dbReference type="SMART" id="SM00382"/>
    </source>
</evidence>
<feature type="domain" description="AAA+ ATPase" evidence="4">
    <location>
        <begin position="209"/>
        <end position="391"/>
    </location>
</feature>
<dbReference type="Pfam" id="PF01078">
    <property type="entry name" value="Mg_chelatase"/>
    <property type="match status" value="1"/>
</dbReference>
<evidence type="ECO:0000313" key="5">
    <source>
        <dbReference type="EMBL" id="SUB56753.1"/>
    </source>
</evidence>
<sequence length="506" mass="56775">MYSRVKTCTLFGLNGYEVDVETDLSRSLPKVSLVGLPDTAIKESIERVKSAINNSAYDFPNKKITINLAPANLRKDGSQIDLAIAVGILLSDGLIEKSPDDFVFLGELALDGKIYPISGALPMIISMREKGFRKFIVPYDNRREAALVRDVEIYPVKNLKDVVEFLRGNISLERAVGQISNTKVEYDNDFSDIKGQENLKRLLTIAAASKANCLFIGSPGSGKTMAAKRFPTILPQLDFEEAIEVTKIYSVAGLLKENALISTPPFRSPHHTASAVALIGGGTYPRPGEISLAHKGVLFLDELPEFSKNVLEVLRQPMEAKIINIARANGTVTFPSDFQLIVAMNPCPCGYSHSKKHECTCSAYQIQRYLSKISHPLLDRIDIHMEVSEVDYKEISTEKIPLSSEQMRDQVQNARDIQKERFKDKAYSFNSQIPDKDLKKYCKLDEQSKKLMEIAFNKYNMSARTYNKILKISRTIADMDNSAQIKEDHLLESIQYRSIDSKFWGN</sequence>
<dbReference type="GO" id="GO:0003677">
    <property type="term" value="F:DNA binding"/>
    <property type="evidence" value="ECO:0007669"/>
    <property type="project" value="InterPro"/>
</dbReference>
<dbReference type="AlphaFoldDB" id="A0A379C3E8"/>
<dbReference type="InterPro" id="IPR000523">
    <property type="entry name" value="Mg_chelatse_chII-like_cat_dom"/>
</dbReference>
<name>A0A379C3E8_9FIRM</name>
<dbReference type="Pfam" id="PF13541">
    <property type="entry name" value="ChlI"/>
    <property type="match status" value="1"/>
</dbReference>
<dbReference type="OrthoDB" id="9813147at2"/>
<evidence type="ECO:0000313" key="6">
    <source>
        <dbReference type="Proteomes" id="UP000255517"/>
    </source>
</evidence>
<dbReference type="PANTHER" id="PTHR32039">
    <property type="entry name" value="MAGNESIUM-CHELATASE SUBUNIT CHLI"/>
    <property type="match status" value="1"/>
</dbReference>
<evidence type="ECO:0000256" key="3">
    <source>
        <dbReference type="ARBA" id="ARBA00022840"/>
    </source>
</evidence>
<evidence type="ECO:0000256" key="1">
    <source>
        <dbReference type="ARBA" id="ARBA00006354"/>
    </source>
</evidence>
<evidence type="ECO:0000256" key="2">
    <source>
        <dbReference type="ARBA" id="ARBA00022741"/>
    </source>
</evidence>
<dbReference type="InterPro" id="IPR020568">
    <property type="entry name" value="Ribosomal_Su5_D2-typ_SF"/>
</dbReference>
<dbReference type="PRINTS" id="PR01657">
    <property type="entry name" value="MCMFAMILY"/>
</dbReference>
<dbReference type="EMBL" id="UGSZ01000001">
    <property type="protein sequence ID" value="SUB56753.1"/>
    <property type="molecule type" value="Genomic_DNA"/>
</dbReference>
<organism evidence="5 6">
    <name type="scientific">Peptoniphilus lacrimalis</name>
    <dbReference type="NCBI Taxonomy" id="33031"/>
    <lineage>
        <taxon>Bacteria</taxon>
        <taxon>Bacillati</taxon>
        <taxon>Bacillota</taxon>
        <taxon>Tissierellia</taxon>
        <taxon>Tissierellales</taxon>
        <taxon>Peptoniphilaceae</taxon>
        <taxon>Peptoniphilus</taxon>
    </lineage>
</organism>
<dbReference type="InterPro" id="IPR004482">
    <property type="entry name" value="Mg_chelat-rel"/>
</dbReference>
<protein>
    <submittedName>
        <fullName evidence="5">Competence protein ComM</fullName>
    </submittedName>
</protein>
<dbReference type="InterPro" id="IPR045006">
    <property type="entry name" value="CHLI-like"/>
</dbReference>
<dbReference type="NCBIfam" id="TIGR00368">
    <property type="entry name" value="YifB family Mg chelatase-like AAA ATPase"/>
    <property type="match status" value="1"/>
</dbReference>
<dbReference type="InterPro" id="IPR027417">
    <property type="entry name" value="P-loop_NTPase"/>
</dbReference>
<dbReference type="RefSeq" id="WP_019034426.1">
    <property type="nucleotide sequence ID" value="NZ_UGSZ01000001.1"/>
</dbReference>
<dbReference type="Proteomes" id="UP000255517">
    <property type="component" value="Unassembled WGS sequence"/>
</dbReference>
<accession>A0A379C3E8</accession>
<dbReference type="SUPFAM" id="SSF52540">
    <property type="entry name" value="P-loop containing nucleoside triphosphate hydrolases"/>
    <property type="match status" value="1"/>
</dbReference>
<dbReference type="PANTHER" id="PTHR32039:SF7">
    <property type="entry name" value="COMPETENCE PROTEIN COMM"/>
    <property type="match status" value="1"/>
</dbReference>
<reference evidence="5 6" key="1">
    <citation type="submission" date="2018-06" db="EMBL/GenBank/DDBJ databases">
        <authorList>
            <consortium name="Pathogen Informatics"/>
            <person name="Doyle S."/>
        </authorList>
    </citation>
    <scope>NUCLEOTIDE SEQUENCE [LARGE SCALE GENOMIC DNA]</scope>
    <source>
        <strain evidence="5 6">NCTC13149</strain>
    </source>
</reference>
<keyword evidence="2" id="KW-0547">Nucleotide-binding</keyword>
<dbReference type="Gene3D" id="3.40.50.300">
    <property type="entry name" value="P-loop containing nucleotide triphosphate hydrolases"/>
    <property type="match status" value="1"/>
</dbReference>